<gene>
    <name evidence="2" type="ORF">GYMLUDRAFT_62247</name>
</gene>
<reference evidence="2 3" key="1">
    <citation type="submission" date="2014-04" db="EMBL/GenBank/DDBJ databases">
        <title>Evolutionary Origins and Diversification of the Mycorrhizal Mutualists.</title>
        <authorList>
            <consortium name="DOE Joint Genome Institute"/>
            <consortium name="Mycorrhizal Genomics Consortium"/>
            <person name="Kohler A."/>
            <person name="Kuo A."/>
            <person name="Nagy L.G."/>
            <person name="Floudas D."/>
            <person name="Copeland A."/>
            <person name="Barry K.W."/>
            <person name="Cichocki N."/>
            <person name="Veneault-Fourrey C."/>
            <person name="LaButti K."/>
            <person name="Lindquist E.A."/>
            <person name="Lipzen A."/>
            <person name="Lundell T."/>
            <person name="Morin E."/>
            <person name="Murat C."/>
            <person name="Riley R."/>
            <person name="Ohm R."/>
            <person name="Sun H."/>
            <person name="Tunlid A."/>
            <person name="Henrissat B."/>
            <person name="Grigoriev I.V."/>
            <person name="Hibbett D.S."/>
            <person name="Martin F."/>
        </authorList>
    </citation>
    <scope>NUCLEOTIDE SEQUENCE [LARGE SCALE GENOMIC DNA]</scope>
    <source>
        <strain evidence="2 3">FD-317 M1</strain>
    </source>
</reference>
<feature type="region of interest" description="Disordered" evidence="1">
    <location>
        <begin position="412"/>
        <end position="440"/>
    </location>
</feature>
<dbReference type="AlphaFoldDB" id="A0A0D0BM77"/>
<dbReference type="Proteomes" id="UP000053593">
    <property type="component" value="Unassembled WGS sequence"/>
</dbReference>
<accession>A0A0D0BM77</accession>
<evidence type="ECO:0000256" key="1">
    <source>
        <dbReference type="SAM" id="MobiDB-lite"/>
    </source>
</evidence>
<evidence type="ECO:0000313" key="2">
    <source>
        <dbReference type="EMBL" id="KIK55956.1"/>
    </source>
</evidence>
<evidence type="ECO:0000313" key="3">
    <source>
        <dbReference type="Proteomes" id="UP000053593"/>
    </source>
</evidence>
<organism evidence="2 3">
    <name type="scientific">Collybiopsis luxurians FD-317 M1</name>
    <dbReference type="NCBI Taxonomy" id="944289"/>
    <lineage>
        <taxon>Eukaryota</taxon>
        <taxon>Fungi</taxon>
        <taxon>Dikarya</taxon>
        <taxon>Basidiomycota</taxon>
        <taxon>Agaricomycotina</taxon>
        <taxon>Agaricomycetes</taxon>
        <taxon>Agaricomycetidae</taxon>
        <taxon>Agaricales</taxon>
        <taxon>Marasmiineae</taxon>
        <taxon>Omphalotaceae</taxon>
        <taxon>Collybiopsis</taxon>
        <taxon>Collybiopsis luxurians</taxon>
    </lineage>
</organism>
<feature type="region of interest" description="Disordered" evidence="1">
    <location>
        <begin position="238"/>
        <end position="296"/>
    </location>
</feature>
<dbReference type="EMBL" id="KN834801">
    <property type="protein sequence ID" value="KIK55956.1"/>
    <property type="molecule type" value="Genomic_DNA"/>
</dbReference>
<feature type="compositionally biased region" description="Basic residues" evidence="1">
    <location>
        <begin position="429"/>
        <end position="440"/>
    </location>
</feature>
<sequence>MRAGSWYTDHASFLWKTLQNALAVEKGQNESQGNIELQLSAYADYVWYIKKEDFKGTAIEKMRPREFSAPTKVATTQFHSVTPMSQFQVGGIEWISPSIVALSNSPPRRYRNEYDRPVPQAQRNPDQIRNTTDARSNEVVLVELELRENDAPDVVLQHCTELIQREKKQPVEKYKEWKDSREGNVKPGEEIVQNREEIVQQLQEKVQHLLEIVQKWHGIVQQREESVQQREENVQKQEERVQQREKSVQQREESVQRREEGVHHREESVQEREESVQRKEEGVRHREESVQEREEILQQREKTMVPTPRRQPAAEMLEMRAFLEQHYSRNSEQAYGVAVNRSAVSLHTAAETLRSGLNFAELHSGGHTFNHASMMFNYGYRPPFWLPSFGPPSFGAPSFGAPSFGAPSFGTLSSGPPSFGSSSSNGIIRRQRGLRRQAEM</sequence>
<keyword evidence="3" id="KW-1185">Reference proteome</keyword>
<dbReference type="HOGENOM" id="CLU_622644_0_0_1"/>
<proteinExistence type="predicted"/>
<protein>
    <submittedName>
        <fullName evidence="2">Uncharacterized protein</fullName>
    </submittedName>
</protein>
<feature type="compositionally biased region" description="Low complexity" evidence="1">
    <location>
        <begin position="412"/>
        <end position="428"/>
    </location>
</feature>
<name>A0A0D0BM77_9AGAR</name>